<keyword evidence="4" id="KW-0539">Nucleus</keyword>
<dbReference type="Pfam" id="PF00172">
    <property type="entry name" value="Zn_clus"/>
    <property type="match status" value="1"/>
</dbReference>
<feature type="region of interest" description="Disordered" evidence="5">
    <location>
        <begin position="1"/>
        <end position="34"/>
    </location>
</feature>
<feature type="domain" description="Zn(2)-C6 fungal-type" evidence="6">
    <location>
        <begin position="40"/>
        <end position="79"/>
    </location>
</feature>
<dbReference type="CDD" id="cd12148">
    <property type="entry name" value="fungal_TF_MHR"/>
    <property type="match status" value="1"/>
</dbReference>
<dbReference type="SMART" id="SM00066">
    <property type="entry name" value="GAL4"/>
    <property type="match status" value="1"/>
</dbReference>
<dbReference type="PANTHER" id="PTHR46910">
    <property type="entry name" value="TRANSCRIPTION FACTOR PDR1"/>
    <property type="match status" value="1"/>
</dbReference>
<evidence type="ECO:0000256" key="2">
    <source>
        <dbReference type="ARBA" id="ARBA00022723"/>
    </source>
</evidence>
<feature type="region of interest" description="Disordered" evidence="5">
    <location>
        <begin position="583"/>
        <end position="665"/>
    </location>
</feature>
<comment type="caution">
    <text evidence="7">The sequence shown here is derived from an EMBL/GenBank/DDBJ whole genome shotgun (WGS) entry which is preliminary data.</text>
</comment>
<dbReference type="GO" id="GO:0008270">
    <property type="term" value="F:zinc ion binding"/>
    <property type="evidence" value="ECO:0007669"/>
    <property type="project" value="InterPro"/>
</dbReference>
<dbReference type="PROSITE" id="PS50048">
    <property type="entry name" value="ZN2_CY6_FUNGAL_2"/>
    <property type="match status" value="1"/>
</dbReference>
<dbReference type="InterPro" id="IPR001138">
    <property type="entry name" value="Zn2Cys6_DnaBD"/>
</dbReference>
<organism evidence="7 8">
    <name type="scientific">Russula ochroleuca</name>
    <dbReference type="NCBI Taxonomy" id="152965"/>
    <lineage>
        <taxon>Eukaryota</taxon>
        <taxon>Fungi</taxon>
        <taxon>Dikarya</taxon>
        <taxon>Basidiomycota</taxon>
        <taxon>Agaricomycotina</taxon>
        <taxon>Agaricomycetes</taxon>
        <taxon>Russulales</taxon>
        <taxon>Russulaceae</taxon>
        <taxon>Russula</taxon>
    </lineage>
</organism>
<dbReference type="CDD" id="cd00067">
    <property type="entry name" value="GAL4"/>
    <property type="match status" value="1"/>
</dbReference>
<proteinExistence type="predicted"/>
<evidence type="ECO:0000259" key="6">
    <source>
        <dbReference type="PROSITE" id="PS50048"/>
    </source>
</evidence>
<dbReference type="GO" id="GO:0000981">
    <property type="term" value="F:DNA-binding transcription factor activity, RNA polymerase II-specific"/>
    <property type="evidence" value="ECO:0007669"/>
    <property type="project" value="InterPro"/>
</dbReference>
<dbReference type="Proteomes" id="UP000759537">
    <property type="component" value="Unassembled WGS sequence"/>
</dbReference>
<keyword evidence="2" id="KW-0479">Metal-binding</keyword>
<evidence type="ECO:0000256" key="3">
    <source>
        <dbReference type="ARBA" id="ARBA00023125"/>
    </source>
</evidence>
<feature type="compositionally biased region" description="Low complexity" evidence="5">
    <location>
        <begin position="623"/>
        <end position="665"/>
    </location>
</feature>
<dbReference type="SUPFAM" id="SSF57701">
    <property type="entry name" value="Zn2/Cys6 DNA-binding domain"/>
    <property type="match status" value="1"/>
</dbReference>
<dbReference type="GO" id="GO:0003677">
    <property type="term" value="F:DNA binding"/>
    <property type="evidence" value="ECO:0007669"/>
    <property type="project" value="UniProtKB-KW"/>
</dbReference>
<protein>
    <recommendedName>
        <fullName evidence="6">Zn(2)-C6 fungal-type domain-containing protein</fullName>
    </recommendedName>
</protein>
<accession>A0A9P5T7Z5</accession>
<gene>
    <name evidence="7" type="ORF">DFH94DRAFT_693550</name>
</gene>
<dbReference type="InterPro" id="IPR050987">
    <property type="entry name" value="AtrR-like"/>
</dbReference>
<comment type="subcellular location">
    <subcellularLocation>
        <location evidence="1">Nucleus</location>
    </subcellularLocation>
</comment>
<evidence type="ECO:0000256" key="4">
    <source>
        <dbReference type="ARBA" id="ARBA00023242"/>
    </source>
</evidence>
<dbReference type="GO" id="GO:0005634">
    <property type="term" value="C:nucleus"/>
    <property type="evidence" value="ECO:0007669"/>
    <property type="project" value="UniProtKB-SubCell"/>
</dbReference>
<name>A0A9P5T7Z5_9AGAM</name>
<evidence type="ECO:0000313" key="8">
    <source>
        <dbReference type="Proteomes" id="UP000759537"/>
    </source>
</evidence>
<feature type="compositionally biased region" description="Low complexity" evidence="5">
    <location>
        <begin position="599"/>
        <end position="610"/>
    </location>
</feature>
<evidence type="ECO:0000313" key="7">
    <source>
        <dbReference type="EMBL" id="KAF8479180.1"/>
    </source>
</evidence>
<evidence type="ECO:0000256" key="5">
    <source>
        <dbReference type="SAM" id="MobiDB-lite"/>
    </source>
</evidence>
<keyword evidence="8" id="KW-1185">Reference proteome</keyword>
<evidence type="ECO:0000256" key="1">
    <source>
        <dbReference type="ARBA" id="ARBA00004123"/>
    </source>
</evidence>
<sequence>MPLKSASVPRSPGSASPPYPSTTTRRASAQPKSSRQQFSACGACRMRRVRCDLKDLPFSNTGTQPQCSNCKERGLKCVDEFAEVKAVKLLRRGRRLQQVEAVYGKSIDEEGGLFAAPSLTPGLIPRLKPEFFSSAFFRRFHIQHPIIDPSEFCARFFEFSKGNCNALGIPGQLITMLLAVWAASFGVNEYGIEELHHSEAVICNRREVTNEMVREMLHLIDIHGILRKPTWDGVRALHLLLPLTQEIQSPMERLVMYEALVSQVFTLCSLASVSSVGSGQGQAIDILVRARLFWYSHIVEGVTTGLRGGRLLISDDDLASFQKTLPPLNSDAMSRTSTIAYEFTYRYAMVPLELATACRKVHAALTGPKARQQNEIEEQSLHEVWDALEKSWKDFDNLRMLGTSGNVHEEDVDRYINGWQIFIFECLNVIREALKQRTVVHPACDRSLSIALSNSSPRSAQLDAATRLLKIADARCHEVVRRVVVIIRQHLGTPFFEYDASLVRDGCFFAGFLLAGEGGSDEDVQTCLQALREMRWAFSKGEEREKTVRMIWESRKGSNTRPCTSISPTLTTMFELQPAGTQFLRTHSQRPQPPPLSIPPLSSISGIPSLDTSGPATARTEDSSWASPLSGSSSGPHSPIDGPLISGSSGGSPSSTVVSSNESPPFFALAQGPTPFSQISAGIKSDAQRHSPPLMFYPCSDSGHYTFTPPSSNGALSALTNAQPPSSGLPQLRSMSSTLLCSSPTSHSTMAGDTETAFNQPSPTFFDASSVIYPIGGTSPPALHTGSTLDHTFSLSSPFF</sequence>
<reference evidence="7" key="1">
    <citation type="submission" date="2019-10" db="EMBL/GenBank/DDBJ databases">
        <authorList>
            <consortium name="DOE Joint Genome Institute"/>
            <person name="Kuo A."/>
            <person name="Miyauchi S."/>
            <person name="Kiss E."/>
            <person name="Drula E."/>
            <person name="Kohler A."/>
            <person name="Sanchez-Garcia M."/>
            <person name="Andreopoulos B."/>
            <person name="Barry K.W."/>
            <person name="Bonito G."/>
            <person name="Buee M."/>
            <person name="Carver A."/>
            <person name="Chen C."/>
            <person name="Cichocki N."/>
            <person name="Clum A."/>
            <person name="Culley D."/>
            <person name="Crous P.W."/>
            <person name="Fauchery L."/>
            <person name="Girlanda M."/>
            <person name="Hayes R."/>
            <person name="Keri Z."/>
            <person name="LaButti K."/>
            <person name="Lipzen A."/>
            <person name="Lombard V."/>
            <person name="Magnuson J."/>
            <person name="Maillard F."/>
            <person name="Morin E."/>
            <person name="Murat C."/>
            <person name="Nolan M."/>
            <person name="Ohm R."/>
            <person name="Pangilinan J."/>
            <person name="Pereira M."/>
            <person name="Perotto S."/>
            <person name="Peter M."/>
            <person name="Riley R."/>
            <person name="Sitrit Y."/>
            <person name="Stielow B."/>
            <person name="Szollosi G."/>
            <person name="Zifcakova L."/>
            <person name="Stursova M."/>
            <person name="Spatafora J.W."/>
            <person name="Tedersoo L."/>
            <person name="Vaario L.-M."/>
            <person name="Yamada A."/>
            <person name="Yan M."/>
            <person name="Wang P."/>
            <person name="Xu J."/>
            <person name="Bruns T."/>
            <person name="Baldrian P."/>
            <person name="Vilgalys R."/>
            <person name="Henrissat B."/>
            <person name="Grigoriev I.V."/>
            <person name="Hibbett D."/>
            <person name="Nagy L.G."/>
            <person name="Martin F.M."/>
        </authorList>
    </citation>
    <scope>NUCLEOTIDE SEQUENCE</scope>
    <source>
        <strain evidence="7">Prilba</strain>
    </source>
</reference>
<dbReference type="AlphaFoldDB" id="A0A9P5T7Z5"/>
<dbReference type="Gene3D" id="4.10.240.10">
    <property type="entry name" value="Zn(2)-C6 fungal-type DNA-binding domain"/>
    <property type="match status" value="1"/>
</dbReference>
<dbReference type="EMBL" id="WHVB01000010">
    <property type="protein sequence ID" value="KAF8479180.1"/>
    <property type="molecule type" value="Genomic_DNA"/>
</dbReference>
<reference evidence="7" key="2">
    <citation type="journal article" date="2020" name="Nat. Commun.">
        <title>Large-scale genome sequencing of mycorrhizal fungi provides insights into the early evolution of symbiotic traits.</title>
        <authorList>
            <person name="Miyauchi S."/>
            <person name="Kiss E."/>
            <person name="Kuo A."/>
            <person name="Drula E."/>
            <person name="Kohler A."/>
            <person name="Sanchez-Garcia M."/>
            <person name="Morin E."/>
            <person name="Andreopoulos B."/>
            <person name="Barry K.W."/>
            <person name="Bonito G."/>
            <person name="Buee M."/>
            <person name="Carver A."/>
            <person name="Chen C."/>
            <person name="Cichocki N."/>
            <person name="Clum A."/>
            <person name="Culley D."/>
            <person name="Crous P.W."/>
            <person name="Fauchery L."/>
            <person name="Girlanda M."/>
            <person name="Hayes R.D."/>
            <person name="Keri Z."/>
            <person name="LaButti K."/>
            <person name="Lipzen A."/>
            <person name="Lombard V."/>
            <person name="Magnuson J."/>
            <person name="Maillard F."/>
            <person name="Murat C."/>
            <person name="Nolan M."/>
            <person name="Ohm R.A."/>
            <person name="Pangilinan J."/>
            <person name="Pereira M.F."/>
            <person name="Perotto S."/>
            <person name="Peter M."/>
            <person name="Pfister S."/>
            <person name="Riley R."/>
            <person name="Sitrit Y."/>
            <person name="Stielow J.B."/>
            <person name="Szollosi G."/>
            <person name="Zifcakova L."/>
            <person name="Stursova M."/>
            <person name="Spatafora J.W."/>
            <person name="Tedersoo L."/>
            <person name="Vaario L.M."/>
            <person name="Yamada A."/>
            <person name="Yan M."/>
            <person name="Wang P."/>
            <person name="Xu J."/>
            <person name="Bruns T."/>
            <person name="Baldrian P."/>
            <person name="Vilgalys R."/>
            <person name="Dunand C."/>
            <person name="Henrissat B."/>
            <person name="Grigoriev I.V."/>
            <person name="Hibbett D."/>
            <person name="Nagy L.G."/>
            <person name="Martin F.M."/>
        </authorList>
    </citation>
    <scope>NUCLEOTIDE SEQUENCE</scope>
    <source>
        <strain evidence="7">Prilba</strain>
    </source>
</reference>
<dbReference type="InterPro" id="IPR036864">
    <property type="entry name" value="Zn2-C6_fun-type_DNA-bd_sf"/>
</dbReference>
<dbReference type="PANTHER" id="PTHR46910:SF3">
    <property type="entry name" value="HALOTOLERANCE PROTEIN 9-RELATED"/>
    <property type="match status" value="1"/>
</dbReference>
<feature type="compositionally biased region" description="Polar residues" evidence="5">
    <location>
        <begin position="21"/>
        <end position="34"/>
    </location>
</feature>
<keyword evidence="3" id="KW-0238">DNA-binding</keyword>
<dbReference type="OrthoDB" id="3263880at2759"/>